<comment type="subcellular location">
    <subcellularLocation>
        <location evidence="1">Membrane</location>
        <topology evidence="1">Multi-pass membrane protein</topology>
    </subcellularLocation>
</comment>
<dbReference type="Gene3D" id="3.40.50.300">
    <property type="entry name" value="P-loop containing nucleotide triphosphate hydrolases"/>
    <property type="match status" value="1"/>
</dbReference>
<dbReference type="GO" id="GO:0016887">
    <property type="term" value="F:ATP hydrolysis activity"/>
    <property type="evidence" value="ECO:0007669"/>
    <property type="project" value="InterPro"/>
</dbReference>
<evidence type="ECO:0000256" key="5">
    <source>
        <dbReference type="ARBA" id="ARBA00022989"/>
    </source>
</evidence>
<dbReference type="InterPro" id="IPR003439">
    <property type="entry name" value="ABC_transporter-like_ATP-bd"/>
</dbReference>
<evidence type="ECO:0000256" key="6">
    <source>
        <dbReference type="ARBA" id="ARBA00023136"/>
    </source>
</evidence>
<keyword evidence="5" id="KW-1133">Transmembrane helix</keyword>
<evidence type="ECO:0000313" key="9">
    <source>
        <dbReference type="EMBL" id="KAF7264456.1"/>
    </source>
</evidence>
<protein>
    <recommendedName>
        <fullName evidence="7">ABC transporter domain-containing protein</fullName>
    </recommendedName>
</protein>
<dbReference type="InterPro" id="IPR017871">
    <property type="entry name" value="ABC_transporter-like_CS"/>
</dbReference>
<organism evidence="9 10">
    <name type="scientific">Rhynchophorus ferrugineus</name>
    <name type="common">Red palm weevil</name>
    <name type="synonym">Curculio ferrugineus</name>
    <dbReference type="NCBI Taxonomy" id="354439"/>
    <lineage>
        <taxon>Eukaryota</taxon>
        <taxon>Metazoa</taxon>
        <taxon>Ecdysozoa</taxon>
        <taxon>Arthropoda</taxon>
        <taxon>Hexapoda</taxon>
        <taxon>Insecta</taxon>
        <taxon>Pterygota</taxon>
        <taxon>Neoptera</taxon>
        <taxon>Endopterygota</taxon>
        <taxon>Coleoptera</taxon>
        <taxon>Polyphaga</taxon>
        <taxon>Cucujiformia</taxon>
        <taxon>Curculionidae</taxon>
        <taxon>Dryophthorinae</taxon>
        <taxon>Rhynchophorus</taxon>
    </lineage>
</organism>
<evidence type="ECO:0000256" key="3">
    <source>
        <dbReference type="ARBA" id="ARBA00022448"/>
    </source>
</evidence>
<keyword evidence="4" id="KW-0812">Transmembrane</keyword>
<dbReference type="Pfam" id="PF00005">
    <property type="entry name" value="ABC_tran"/>
    <property type="match status" value="1"/>
</dbReference>
<dbReference type="EMBL" id="JAACXV010017322">
    <property type="protein sequence ID" value="KAF7264370.1"/>
    <property type="molecule type" value="Genomic_DNA"/>
</dbReference>
<keyword evidence="6" id="KW-0472">Membrane</keyword>
<proteinExistence type="inferred from homology"/>
<evidence type="ECO:0000313" key="8">
    <source>
        <dbReference type="EMBL" id="KAF7264370.1"/>
    </source>
</evidence>
<dbReference type="InterPro" id="IPR050352">
    <property type="entry name" value="ABCG_transporters"/>
</dbReference>
<name>A0A834HRF0_RHYFE</name>
<dbReference type="GO" id="GO:0005524">
    <property type="term" value="F:ATP binding"/>
    <property type="evidence" value="ECO:0007669"/>
    <property type="project" value="InterPro"/>
</dbReference>
<dbReference type="OrthoDB" id="66620at2759"/>
<dbReference type="SUPFAM" id="SSF52540">
    <property type="entry name" value="P-loop containing nucleoside triphosphate hydrolases"/>
    <property type="match status" value="1"/>
</dbReference>
<comment type="similarity">
    <text evidence="2">Belongs to the ABC transporter superfamily. ABCG family. Eye pigment precursor importer (TC 3.A.1.204) subfamily.</text>
</comment>
<evidence type="ECO:0000259" key="7">
    <source>
        <dbReference type="Pfam" id="PF00005"/>
    </source>
</evidence>
<accession>A0A834HRF0</accession>
<evidence type="ECO:0000256" key="4">
    <source>
        <dbReference type="ARBA" id="ARBA00022692"/>
    </source>
</evidence>
<evidence type="ECO:0000313" key="10">
    <source>
        <dbReference type="Proteomes" id="UP000625711"/>
    </source>
</evidence>
<dbReference type="PROSITE" id="PS00211">
    <property type="entry name" value="ABC_TRANSPORTER_1"/>
    <property type="match status" value="1"/>
</dbReference>
<evidence type="ECO:0000256" key="2">
    <source>
        <dbReference type="ARBA" id="ARBA00005814"/>
    </source>
</evidence>
<dbReference type="PANTHER" id="PTHR48041:SF63">
    <property type="entry name" value="EARLY GENE AT 23, ISOFORM C"/>
    <property type="match status" value="1"/>
</dbReference>
<evidence type="ECO:0000256" key="1">
    <source>
        <dbReference type="ARBA" id="ARBA00004141"/>
    </source>
</evidence>
<dbReference type="Proteomes" id="UP000625711">
    <property type="component" value="Unassembled WGS sequence"/>
</dbReference>
<dbReference type="InterPro" id="IPR027417">
    <property type="entry name" value="P-loop_NTPase"/>
</dbReference>
<comment type="caution">
    <text evidence="9">The sequence shown here is derived from an EMBL/GenBank/DDBJ whole genome shotgun (WGS) entry which is preliminary data.</text>
</comment>
<dbReference type="GO" id="GO:0005886">
    <property type="term" value="C:plasma membrane"/>
    <property type="evidence" value="ECO:0007669"/>
    <property type="project" value="TreeGrafter"/>
</dbReference>
<feature type="domain" description="ABC transporter" evidence="7">
    <location>
        <begin position="100"/>
        <end position="245"/>
    </location>
</feature>
<sequence length="245" mass="27812">MQNSIHISVTKFEFLVGKNSWQFQKKHGSRSKKYVEEHSAPTRGNYLGDSKEVDGPFRSYIARVDSTAVHFPCLLTDQRPFPVHLAFRGISVSVNGRNILQDIDGLVRPGQVLAVMGPSGCGKTTLLNCLSGRLKLDSGQIYFNRDLLSKRWKRKICYVLQQDIFFPDLTLRQTLEYQARLRLPDGMSHVQKMQYVNHIIEVLELNNCQDTIIGDYLKRGLSGGEKKRANIACELLTNPSLMLLD</sequence>
<dbReference type="PANTHER" id="PTHR48041">
    <property type="entry name" value="ABC TRANSPORTER G FAMILY MEMBER 28"/>
    <property type="match status" value="1"/>
</dbReference>
<gene>
    <name evidence="9" type="ORF">GWI33_023197</name>
    <name evidence="8" type="ORF">GWI33_023361</name>
</gene>
<dbReference type="GO" id="GO:0042626">
    <property type="term" value="F:ATPase-coupled transmembrane transporter activity"/>
    <property type="evidence" value="ECO:0007669"/>
    <property type="project" value="TreeGrafter"/>
</dbReference>
<feature type="non-terminal residue" evidence="9">
    <location>
        <position position="1"/>
    </location>
</feature>
<dbReference type="EMBL" id="JAACXV010016967">
    <property type="protein sequence ID" value="KAF7264456.1"/>
    <property type="molecule type" value="Genomic_DNA"/>
</dbReference>
<dbReference type="AlphaFoldDB" id="A0A834HRF0"/>
<keyword evidence="3" id="KW-0813">Transport</keyword>
<reference evidence="9" key="1">
    <citation type="submission" date="2020-08" db="EMBL/GenBank/DDBJ databases">
        <title>Genome sequencing and assembly of the red palm weevil Rhynchophorus ferrugineus.</title>
        <authorList>
            <person name="Dias G.B."/>
            <person name="Bergman C.M."/>
            <person name="Manee M."/>
        </authorList>
    </citation>
    <scope>NUCLEOTIDE SEQUENCE</scope>
    <source>
        <strain evidence="9">AA-2017</strain>
        <tissue evidence="9">Whole larva</tissue>
    </source>
</reference>
<keyword evidence="10" id="KW-1185">Reference proteome</keyword>